<dbReference type="InterPro" id="IPR028018">
    <property type="entry name" value="DUF4646"/>
</dbReference>
<dbReference type="EMBL" id="SEKV01000290">
    <property type="protein sequence ID" value="TFY59723.1"/>
    <property type="molecule type" value="Genomic_DNA"/>
</dbReference>
<dbReference type="AlphaFoldDB" id="A0A4Y9YDC4"/>
<protein>
    <submittedName>
        <fullName evidence="2">Uncharacterized protein</fullName>
    </submittedName>
</protein>
<sequence length="411" mass="43800">MLPDSPEYASSEKRAKNPHIGAPHGEYPPPPPAYMEVDNRPARGPLADASFPRQESRSRSPYMPPPGPPDDREFKSAAYGPGPSADGPWAKDASMPYEGRGSYDAPRGMHQSYAGYPAAGPPPSQPYSGYASPYAAPSQPHGPYASQPGMSYASGGYAASSGYSSNEQVYAGASRFASPSMGRMSPGMAPRGIRGALFSRADMQSSYAPMRGPRGGGGLFSGALVNLSQSPAQCVRSLLDPPPPSFRRSARPDLPYEPFEPASITSLDRDLDGGFPMAAPPSRAVPHPFATHDIFEDDWCRFVQDVRAAAAISSEMAAPTGRRIGLVGTLVSLGVEQATKSKSSDAVSQLIDQWNMHFFHPRQMTVVLAKGSKAYNGSGSASPPDIMSVDEDKHANGKWRLVIAYRPESGY</sequence>
<organism evidence="2 3">
    <name type="scientific">Rhodofomes roseus</name>
    <dbReference type="NCBI Taxonomy" id="34475"/>
    <lineage>
        <taxon>Eukaryota</taxon>
        <taxon>Fungi</taxon>
        <taxon>Dikarya</taxon>
        <taxon>Basidiomycota</taxon>
        <taxon>Agaricomycotina</taxon>
        <taxon>Agaricomycetes</taxon>
        <taxon>Polyporales</taxon>
        <taxon>Rhodofomes</taxon>
    </lineage>
</organism>
<dbReference type="STRING" id="34475.A0A4Y9YDC4"/>
<evidence type="ECO:0000256" key="1">
    <source>
        <dbReference type="SAM" id="MobiDB-lite"/>
    </source>
</evidence>
<name>A0A4Y9YDC4_9APHY</name>
<feature type="region of interest" description="Disordered" evidence="1">
    <location>
        <begin position="1"/>
        <end position="142"/>
    </location>
</feature>
<dbReference type="Pfam" id="PF15496">
    <property type="entry name" value="DUF4646"/>
    <property type="match status" value="1"/>
</dbReference>
<reference evidence="2 3" key="1">
    <citation type="submission" date="2019-01" db="EMBL/GenBank/DDBJ databases">
        <title>Genome sequencing of the rare red list fungi Fomitopsis rosea.</title>
        <authorList>
            <person name="Buettner E."/>
            <person name="Kellner H."/>
        </authorList>
    </citation>
    <scope>NUCLEOTIDE SEQUENCE [LARGE SCALE GENOMIC DNA]</scope>
    <source>
        <strain evidence="2 3">DSM 105464</strain>
    </source>
</reference>
<accession>A0A4Y9YDC4</accession>
<dbReference type="Proteomes" id="UP000298390">
    <property type="component" value="Unassembled WGS sequence"/>
</dbReference>
<evidence type="ECO:0000313" key="2">
    <source>
        <dbReference type="EMBL" id="TFY59723.1"/>
    </source>
</evidence>
<feature type="compositionally biased region" description="Low complexity" evidence="1">
    <location>
        <begin position="126"/>
        <end position="139"/>
    </location>
</feature>
<comment type="caution">
    <text evidence="2">The sequence shown here is derived from an EMBL/GenBank/DDBJ whole genome shotgun (WGS) entry which is preliminary data.</text>
</comment>
<proteinExistence type="predicted"/>
<gene>
    <name evidence="2" type="ORF">EVJ58_g5601</name>
</gene>
<evidence type="ECO:0000313" key="3">
    <source>
        <dbReference type="Proteomes" id="UP000298390"/>
    </source>
</evidence>